<dbReference type="HAMAP" id="MF_00052_B">
    <property type="entry name" value="RNase_HII_B"/>
    <property type="match status" value="1"/>
</dbReference>
<dbReference type="PROSITE" id="PS51975">
    <property type="entry name" value="RNASE_H_2"/>
    <property type="match status" value="1"/>
</dbReference>
<dbReference type="GO" id="GO:0004523">
    <property type="term" value="F:RNA-DNA hybrid ribonuclease activity"/>
    <property type="evidence" value="ECO:0007669"/>
    <property type="project" value="UniProtKB-UniRule"/>
</dbReference>
<sequence>MPPLVPADKAGRVAGVDEAGRGCLAGPVVAAAVVLPAYVKLPGLADSKLLSPAERARLEPLIKTRALAWAVGVSWPPEIDERNVLRATLLAMSRAVRALKLSPDELLVDGNQCIPEGLVGFIPQRAIVDGDRLVRCISAASVLAKTFRDRLMGKLERLYPGYGFARHKGYGTREHLQALVELGPSRMHRLTFRGVKPEPANAGEHLCLPGL</sequence>
<proteinExistence type="inferred from homology"/>
<keyword evidence="13 14" id="KW-0464">Manganese</keyword>
<evidence type="ECO:0000256" key="1">
    <source>
        <dbReference type="ARBA" id="ARBA00000077"/>
    </source>
</evidence>
<evidence type="ECO:0000256" key="13">
    <source>
        <dbReference type="ARBA" id="ARBA00023211"/>
    </source>
</evidence>
<dbReference type="GO" id="GO:0006298">
    <property type="term" value="P:mismatch repair"/>
    <property type="evidence" value="ECO:0007669"/>
    <property type="project" value="TreeGrafter"/>
</dbReference>
<evidence type="ECO:0000313" key="18">
    <source>
        <dbReference type="EMBL" id="EGJ48856.1"/>
    </source>
</evidence>
<dbReference type="GO" id="GO:0005737">
    <property type="term" value="C:cytoplasm"/>
    <property type="evidence" value="ECO:0007669"/>
    <property type="project" value="UniProtKB-SubCell"/>
</dbReference>
<dbReference type="Pfam" id="PF01351">
    <property type="entry name" value="RNase_HII"/>
    <property type="match status" value="1"/>
</dbReference>
<dbReference type="GO" id="GO:0032299">
    <property type="term" value="C:ribonuclease H2 complex"/>
    <property type="evidence" value="ECO:0007669"/>
    <property type="project" value="TreeGrafter"/>
</dbReference>
<comment type="cofactor">
    <cofactor evidence="14 15">
        <name>Mn(2+)</name>
        <dbReference type="ChEBI" id="CHEBI:29035"/>
    </cofactor>
    <cofactor evidence="14 15">
        <name>Mg(2+)</name>
        <dbReference type="ChEBI" id="CHEBI:18420"/>
    </cofactor>
    <text evidence="14 15">Manganese or magnesium. Binds 1 divalent metal ion per monomer in the absence of substrate. May bind a second metal ion after substrate binding.</text>
</comment>
<comment type="similarity">
    <text evidence="5 14 16">Belongs to the RNase HII family.</text>
</comment>
<keyword evidence="11 14" id="KW-0255">Endonuclease</keyword>
<dbReference type="eggNOG" id="COG0164">
    <property type="taxonomic scope" value="Bacteria"/>
</dbReference>
<dbReference type="KEGG" id="daf:Desaf_0503"/>
<evidence type="ECO:0000313" key="19">
    <source>
        <dbReference type="Proteomes" id="UP000007844"/>
    </source>
</evidence>
<evidence type="ECO:0000256" key="14">
    <source>
        <dbReference type="HAMAP-Rule" id="MF_00052"/>
    </source>
</evidence>
<accession>F3YUH4</accession>
<evidence type="ECO:0000256" key="2">
    <source>
        <dbReference type="ARBA" id="ARBA00001946"/>
    </source>
</evidence>
<dbReference type="InterPro" id="IPR022898">
    <property type="entry name" value="RNase_HII"/>
</dbReference>
<keyword evidence="12 14" id="KW-0378">Hydrolase</keyword>
<dbReference type="InterPro" id="IPR024567">
    <property type="entry name" value="RNase_HII/HIII_dom"/>
</dbReference>
<dbReference type="InterPro" id="IPR036397">
    <property type="entry name" value="RNaseH_sf"/>
</dbReference>
<comment type="function">
    <text evidence="3 14 16">Endonuclease that specifically degrades the RNA of RNA-DNA hybrids.</text>
</comment>
<dbReference type="RefSeq" id="WP_014258702.1">
    <property type="nucleotide sequence ID" value="NC_016629.1"/>
</dbReference>
<feature type="binding site" evidence="14 15">
    <location>
        <position position="18"/>
    </location>
    <ligand>
        <name>a divalent metal cation</name>
        <dbReference type="ChEBI" id="CHEBI:60240"/>
    </ligand>
</feature>
<dbReference type="PANTHER" id="PTHR10954">
    <property type="entry name" value="RIBONUCLEASE H2 SUBUNIT A"/>
    <property type="match status" value="1"/>
</dbReference>
<dbReference type="GO" id="GO:0043137">
    <property type="term" value="P:DNA replication, removal of RNA primer"/>
    <property type="evidence" value="ECO:0007669"/>
    <property type="project" value="TreeGrafter"/>
</dbReference>
<dbReference type="NCBIfam" id="NF000595">
    <property type="entry name" value="PRK00015.1-3"/>
    <property type="match status" value="1"/>
</dbReference>
<dbReference type="InterPro" id="IPR012337">
    <property type="entry name" value="RNaseH-like_sf"/>
</dbReference>
<evidence type="ECO:0000256" key="12">
    <source>
        <dbReference type="ARBA" id="ARBA00022801"/>
    </source>
</evidence>
<dbReference type="AlphaFoldDB" id="F3YUH4"/>
<evidence type="ECO:0000256" key="3">
    <source>
        <dbReference type="ARBA" id="ARBA00004065"/>
    </source>
</evidence>
<comment type="cofactor">
    <cofactor evidence="2">
        <name>Mg(2+)</name>
        <dbReference type="ChEBI" id="CHEBI:18420"/>
    </cofactor>
</comment>
<keyword evidence="19" id="KW-1185">Reference proteome</keyword>
<dbReference type="Proteomes" id="UP000007844">
    <property type="component" value="Chromosome"/>
</dbReference>
<comment type="subcellular location">
    <subcellularLocation>
        <location evidence="4 14">Cytoplasm</location>
    </subcellularLocation>
</comment>
<evidence type="ECO:0000256" key="5">
    <source>
        <dbReference type="ARBA" id="ARBA00007383"/>
    </source>
</evidence>
<evidence type="ECO:0000256" key="8">
    <source>
        <dbReference type="ARBA" id="ARBA00022490"/>
    </source>
</evidence>
<organism evidence="18 19">
    <name type="scientific">Desulfocurvibacter africanus subsp. africanus str. Walvis Bay</name>
    <dbReference type="NCBI Taxonomy" id="690850"/>
    <lineage>
        <taxon>Bacteria</taxon>
        <taxon>Pseudomonadati</taxon>
        <taxon>Thermodesulfobacteriota</taxon>
        <taxon>Desulfovibrionia</taxon>
        <taxon>Desulfovibrionales</taxon>
        <taxon>Desulfovibrionaceae</taxon>
        <taxon>Desulfocurvibacter</taxon>
    </lineage>
</organism>
<reference evidence="18 19" key="1">
    <citation type="journal article" date="2011" name="J. Bacteriol.">
        <title>Genome sequence of the mercury-methylating and pleomorphic Desulfovibrio africanus Strain Walvis Bay.</title>
        <authorList>
            <person name="Brown S.D."/>
            <person name="Wall J.D."/>
            <person name="Kucken A.M."/>
            <person name="Gilmour C.C."/>
            <person name="Podar M."/>
            <person name="Brandt C.C."/>
            <person name="Teshima H."/>
            <person name="Detter J.C."/>
            <person name="Han C.S."/>
            <person name="Land M.L."/>
            <person name="Lucas S."/>
            <person name="Han J."/>
            <person name="Pennacchio L."/>
            <person name="Nolan M."/>
            <person name="Pitluck S."/>
            <person name="Woyke T."/>
            <person name="Goodwin L."/>
            <person name="Palumbo A.V."/>
            <person name="Elias D.A."/>
        </authorList>
    </citation>
    <scope>NUCLEOTIDE SEQUENCE [LARGE SCALE GENOMIC DNA]</scope>
    <source>
        <strain evidence="18 19">Walvis Bay</strain>
    </source>
</reference>
<evidence type="ECO:0000256" key="10">
    <source>
        <dbReference type="ARBA" id="ARBA00022723"/>
    </source>
</evidence>
<keyword evidence="10 14" id="KW-0479">Metal-binding</keyword>
<evidence type="ECO:0000256" key="9">
    <source>
        <dbReference type="ARBA" id="ARBA00022722"/>
    </source>
</evidence>
<name>F3YUH4_DESAF</name>
<dbReference type="Gene3D" id="3.30.420.10">
    <property type="entry name" value="Ribonuclease H-like superfamily/Ribonuclease H"/>
    <property type="match status" value="1"/>
</dbReference>
<dbReference type="EMBL" id="CP003221">
    <property type="protein sequence ID" value="EGJ48856.1"/>
    <property type="molecule type" value="Genomic_DNA"/>
</dbReference>
<evidence type="ECO:0000256" key="11">
    <source>
        <dbReference type="ARBA" id="ARBA00022759"/>
    </source>
</evidence>
<dbReference type="GO" id="GO:0030145">
    <property type="term" value="F:manganese ion binding"/>
    <property type="evidence" value="ECO:0007669"/>
    <property type="project" value="UniProtKB-UniRule"/>
</dbReference>
<dbReference type="STRING" id="690850.Desaf_0503"/>
<dbReference type="InterPro" id="IPR001352">
    <property type="entry name" value="RNase_HII/HIII"/>
</dbReference>
<feature type="binding site" evidence="14 15">
    <location>
        <position position="109"/>
    </location>
    <ligand>
        <name>a divalent metal cation</name>
        <dbReference type="ChEBI" id="CHEBI:60240"/>
    </ligand>
</feature>
<keyword evidence="8 14" id="KW-0963">Cytoplasm</keyword>
<evidence type="ECO:0000256" key="4">
    <source>
        <dbReference type="ARBA" id="ARBA00004496"/>
    </source>
</evidence>
<evidence type="ECO:0000256" key="15">
    <source>
        <dbReference type="PROSITE-ProRule" id="PRU01319"/>
    </source>
</evidence>
<protein>
    <recommendedName>
        <fullName evidence="7 14">Ribonuclease HII</fullName>
        <shortName evidence="14">RNase HII</shortName>
        <ecNumber evidence="6 14">3.1.26.4</ecNumber>
    </recommendedName>
</protein>
<feature type="binding site" evidence="14 15">
    <location>
        <position position="17"/>
    </location>
    <ligand>
        <name>a divalent metal cation</name>
        <dbReference type="ChEBI" id="CHEBI:60240"/>
    </ligand>
</feature>
<dbReference type="GO" id="GO:0003723">
    <property type="term" value="F:RNA binding"/>
    <property type="evidence" value="ECO:0007669"/>
    <property type="project" value="UniProtKB-UniRule"/>
</dbReference>
<evidence type="ECO:0000256" key="6">
    <source>
        <dbReference type="ARBA" id="ARBA00012180"/>
    </source>
</evidence>
<feature type="domain" description="RNase H type-2" evidence="17">
    <location>
        <begin position="11"/>
        <end position="204"/>
    </location>
</feature>
<dbReference type="HOGENOM" id="CLU_036532_3_1_7"/>
<evidence type="ECO:0000256" key="16">
    <source>
        <dbReference type="RuleBase" id="RU003515"/>
    </source>
</evidence>
<comment type="catalytic activity">
    <reaction evidence="1 14 15 16">
        <text>Endonucleolytic cleavage to 5'-phosphomonoester.</text>
        <dbReference type="EC" id="3.1.26.4"/>
    </reaction>
</comment>
<keyword evidence="9 14" id="KW-0540">Nuclease</keyword>
<gene>
    <name evidence="14" type="primary">rnhB</name>
    <name evidence="18" type="ORF">Desaf_0503</name>
</gene>
<dbReference type="CDD" id="cd07182">
    <property type="entry name" value="RNase_HII_bacteria_HII_like"/>
    <property type="match status" value="1"/>
</dbReference>
<dbReference type="SUPFAM" id="SSF53098">
    <property type="entry name" value="Ribonuclease H-like"/>
    <property type="match status" value="1"/>
</dbReference>
<dbReference type="PANTHER" id="PTHR10954:SF18">
    <property type="entry name" value="RIBONUCLEASE HII"/>
    <property type="match status" value="1"/>
</dbReference>
<dbReference type="EC" id="3.1.26.4" evidence="6 14"/>
<evidence type="ECO:0000259" key="17">
    <source>
        <dbReference type="PROSITE" id="PS51975"/>
    </source>
</evidence>
<evidence type="ECO:0000256" key="7">
    <source>
        <dbReference type="ARBA" id="ARBA00019179"/>
    </source>
</evidence>